<comment type="caution">
    <text evidence="3">The sequence shown here is derived from an EMBL/GenBank/DDBJ whole genome shotgun (WGS) entry which is preliminary data.</text>
</comment>
<dbReference type="Proteomes" id="UP000438914">
    <property type="component" value="Unassembled WGS sequence"/>
</dbReference>
<organism evidence="3 4">
    <name type="scientific">Hallella mizrahii</name>
    <dbReference type="NCBI Taxonomy" id="2606637"/>
    <lineage>
        <taxon>Bacteria</taxon>
        <taxon>Pseudomonadati</taxon>
        <taxon>Bacteroidota</taxon>
        <taxon>Bacteroidia</taxon>
        <taxon>Bacteroidales</taxon>
        <taxon>Prevotellaceae</taxon>
        <taxon>Hallella</taxon>
    </lineage>
</organism>
<reference evidence="3 4" key="1">
    <citation type="submission" date="2019-08" db="EMBL/GenBank/DDBJ databases">
        <title>In-depth cultivation of the pig gut microbiome towards novel bacterial diversity and tailored functional studies.</title>
        <authorList>
            <person name="Wylensek D."/>
            <person name="Hitch T.C.A."/>
            <person name="Clavel T."/>
        </authorList>
    </citation>
    <scope>NUCLEOTIDE SEQUENCE [LARGE SCALE GENOMIC DNA]</scope>
    <source>
        <strain evidence="3 4">LKV-178-WT-2A</strain>
    </source>
</reference>
<evidence type="ECO:0000256" key="1">
    <source>
        <dbReference type="SAM" id="MobiDB-lite"/>
    </source>
</evidence>
<feature type="region of interest" description="Disordered" evidence="1">
    <location>
        <begin position="386"/>
        <end position="409"/>
    </location>
</feature>
<dbReference type="EMBL" id="VUNG01000051">
    <property type="protein sequence ID" value="MST85768.1"/>
    <property type="molecule type" value="Genomic_DNA"/>
</dbReference>
<dbReference type="Pfam" id="PF00078">
    <property type="entry name" value="RVT_1"/>
    <property type="match status" value="1"/>
</dbReference>
<keyword evidence="4" id="KW-1185">Reference proteome</keyword>
<gene>
    <name evidence="3" type="ORF">FYJ73_14025</name>
</gene>
<proteinExistence type="predicted"/>
<dbReference type="NCBIfam" id="NF041748">
    <property type="entry name" value="Drt3b"/>
    <property type="match status" value="1"/>
</dbReference>
<feature type="compositionally biased region" description="Acidic residues" evidence="1">
    <location>
        <begin position="387"/>
        <end position="403"/>
    </location>
</feature>
<evidence type="ECO:0000313" key="4">
    <source>
        <dbReference type="Proteomes" id="UP000438914"/>
    </source>
</evidence>
<dbReference type="CDD" id="cd01646">
    <property type="entry name" value="RT_Bac_retron_I"/>
    <property type="match status" value="1"/>
</dbReference>
<keyword evidence="3" id="KW-0695">RNA-directed DNA polymerase</keyword>
<evidence type="ECO:0000259" key="2">
    <source>
        <dbReference type="Pfam" id="PF00078"/>
    </source>
</evidence>
<protein>
    <submittedName>
        <fullName evidence="3">RNA-directed DNA polymerase</fullName>
    </submittedName>
</protein>
<dbReference type="RefSeq" id="WP_154535368.1">
    <property type="nucleotide sequence ID" value="NZ_VUNG01000051.1"/>
</dbReference>
<keyword evidence="3" id="KW-0548">Nucleotidyltransferase</keyword>
<name>A0A7K0KIN2_9BACT</name>
<dbReference type="InterPro" id="IPR000477">
    <property type="entry name" value="RT_dom"/>
</dbReference>
<dbReference type="GO" id="GO:0003964">
    <property type="term" value="F:RNA-directed DNA polymerase activity"/>
    <property type="evidence" value="ECO:0007669"/>
    <property type="project" value="UniProtKB-KW"/>
</dbReference>
<evidence type="ECO:0000313" key="3">
    <source>
        <dbReference type="EMBL" id="MST85768.1"/>
    </source>
</evidence>
<sequence>MGRKKIKLRYKKERVLFSDVLPYEVPLIFSNRFFYRFLVKNEIRIEDDKICWKKNISNEELSILGFILNVETDTLQTKGSYSIKGKDLKSFCRIPFTYRILHKPNKARELTVIHPANQILMVDFYDKYKPLILYYTNLDRFSLRHPNKVACYFYYRDKLHHTLLGRKADNIELFFNEYENLRTFFSYKKYNNIYKFYEDYRYQRAEKKFEHLLKFDVQSCFDSIYTHSIAWATGGGRELYKENFKGSDDNFASKWDTLMELMNYNETNGIVIGPEFSRIFAEVILQHIDARVETELRQQGYNINKDYECYRYVDDFFFFYTNEEVKDKAMVLFANTLKEFKLNISQEKTSQFDRPFITDITRAKEQIDILINDSLKYHQEEMTVEPIADEELDENTDGNDEDSESKVDSKTVEEAIADKSYFYLDAKAFNVRFKSIQKECSVTSKDIVNYTLARIGRKLEIGLKKFDKQFKTLSIAYTDEKNPDLRLKCAEKKEKLEKMLSRYLIAVLDAIFFLYSGNKRVNTTLKMLTILNEIIIMLDNPYQVKKDTVVRFSDNIRNLVFKKVQDELSLVFQVSKLDENSQIETLYFLVILKNLRSKYHLPNAILEKYLCVKKKDGMVITSNLNAFAILILLYYFGNEQQYQELKKALMYSVKEKFRNTPEKIRRITTELTILTLDLLACPYIDDEDKMDIAKVMKISDVDYKNMKRHFKHHPFMFTKWVGVNMTKELNAKTSQEVYS</sequence>
<accession>A0A7K0KIN2</accession>
<keyword evidence="3" id="KW-0808">Transferase</keyword>
<dbReference type="AlphaFoldDB" id="A0A7K0KIN2"/>
<feature type="domain" description="Reverse transcriptase" evidence="2">
    <location>
        <begin position="200"/>
        <end position="352"/>
    </location>
</feature>